<evidence type="ECO:0000313" key="13">
    <source>
        <dbReference type="EMBL" id="KAF2126141.1"/>
    </source>
</evidence>
<dbReference type="Pfam" id="PF00704">
    <property type="entry name" value="Glyco_hydro_18"/>
    <property type="match status" value="1"/>
</dbReference>
<keyword evidence="9 11" id="KW-0326">Glycosidase</keyword>
<dbReference type="InterPro" id="IPR001579">
    <property type="entry name" value="Glyco_hydro_18_chit_AS"/>
</dbReference>
<dbReference type="RefSeq" id="XP_033520533.1">
    <property type="nucleotide sequence ID" value="XM_033668790.1"/>
</dbReference>
<evidence type="ECO:0000313" key="14">
    <source>
        <dbReference type="Proteomes" id="UP000799771"/>
    </source>
</evidence>
<evidence type="ECO:0000256" key="8">
    <source>
        <dbReference type="ARBA" id="ARBA00023277"/>
    </source>
</evidence>
<keyword evidence="8" id="KW-0119">Carbohydrate metabolism</keyword>
<dbReference type="PANTHER" id="PTHR11177:SF317">
    <property type="entry name" value="CHITINASE 12-RELATED"/>
    <property type="match status" value="1"/>
</dbReference>
<keyword evidence="5" id="KW-0964">Secreted</keyword>
<gene>
    <name evidence="13" type="ORF">P153DRAFT_369496</name>
</gene>
<dbReference type="GO" id="GO:0006032">
    <property type="term" value="P:chitin catabolic process"/>
    <property type="evidence" value="ECO:0007669"/>
    <property type="project" value="UniProtKB-KW"/>
</dbReference>
<reference evidence="13" key="1">
    <citation type="journal article" date="2020" name="Stud. Mycol.">
        <title>101 Dothideomycetes genomes: a test case for predicting lifestyles and emergence of pathogens.</title>
        <authorList>
            <person name="Haridas S."/>
            <person name="Albert R."/>
            <person name="Binder M."/>
            <person name="Bloem J."/>
            <person name="Labutti K."/>
            <person name="Salamov A."/>
            <person name="Andreopoulos B."/>
            <person name="Baker S."/>
            <person name="Barry K."/>
            <person name="Bills G."/>
            <person name="Bluhm B."/>
            <person name="Cannon C."/>
            <person name="Castanera R."/>
            <person name="Culley D."/>
            <person name="Daum C."/>
            <person name="Ezra D."/>
            <person name="Gonzalez J."/>
            <person name="Henrissat B."/>
            <person name="Kuo A."/>
            <person name="Liang C."/>
            <person name="Lipzen A."/>
            <person name="Lutzoni F."/>
            <person name="Magnuson J."/>
            <person name="Mondo S."/>
            <person name="Nolan M."/>
            <person name="Ohm R."/>
            <person name="Pangilinan J."/>
            <person name="Park H.-J."/>
            <person name="Ramirez L."/>
            <person name="Alfaro M."/>
            <person name="Sun H."/>
            <person name="Tritt A."/>
            <person name="Yoshinaga Y."/>
            <person name="Zwiers L.-H."/>
            <person name="Turgeon B."/>
            <person name="Goodwin S."/>
            <person name="Spatafora J."/>
            <person name="Crous P."/>
            <person name="Grigoriev I."/>
        </authorList>
    </citation>
    <scope>NUCLEOTIDE SEQUENCE</scope>
    <source>
        <strain evidence="13">CBS 119687</strain>
    </source>
</reference>
<dbReference type="GO" id="GO:0000272">
    <property type="term" value="P:polysaccharide catabolic process"/>
    <property type="evidence" value="ECO:0007669"/>
    <property type="project" value="UniProtKB-KW"/>
</dbReference>
<dbReference type="FunFam" id="3.10.50.10:FF:000005">
    <property type="entry name" value="Endochitinase B1"/>
    <property type="match status" value="1"/>
</dbReference>
<dbReference type="SUPFAM" id="SSF51445">
    <property type="entry name" value="(Trans)glycosidases"/>
    <property type="match status" value="1"/>
</dbReference>
<keyword evidence="6 11" id="KW-0378">Hydrolase</keyword>
<dbReference type="InterPro" id="IPR011583">
    <property type="entry name" value="Chitinase_II/V-like_cat"/>
</dbReference>
<dbReference type="InterPro" id="IPR001223">
    <property type="entry name" value="Glyco_hydro18_cat"/>
</dbReference>
<keyword evidence="10" id="KW-0624">Polysaccharide degradation</keyword>
<protein>
    <recommendedName>
        <fullName evidence="4">chitinase</fullName>
        <ecNumber evidence="4">3.2.1.14</ecNumber>
    </recommendedName>
</protein>
<dbReference type="EMBL" id="ML977514">
    <property type="protein sequence ID" value="KAF2126141.1"/>
    <property type="molecule type" value="Genomic_DNA"/>
</dbReference>
<comment type="similarity">
    <text evidence="3">Belongs to the glycosyl hydrolase 18 family. Chitinase class V subfamily.</text>
</comment>
<dbReference type="SUPFAM" id="SSF54556">
    <property type="entry name" value="Chitinase insertion domain"/>
    <property type="match status" value="1"/>
</dbReference>
<dbReference type="GeneID" id="54409222"/>
<comment type="subcellular location">
    <subcellularLocation>
        <location evidence="2">Secreted</location>
    </subcellularLocation>
</comment>
<evidence type="ECO:0000256" key="5">
    <source>
        <dbReference type="ARBA" id="ARBA00022525"/>
    </source>
</evidence>
<evidence type="ECO:0000256" key="2">
    <source>
        <dbReference type="ARBA" id="ARBA00004613"/>
    </source>
</evidence>
<dbReference type="InterPro" id="IPR017853">
    <property type="entry name" value="GH"/>
</dbReference>
<dbReference type="PROSITE" id="PS51910">
    <property type="entry name" value="GH18_2"/>
    <property type="match status" value="1"/>
</dbReference>
<evidence type="ECO:0000256" key="10">
    <source>
        <dbReference type="ARBA" id="ARBA00023326"/>
    </source>
</evidence>
<evidence type="ECO:0000256" key="4">
    <source>
        <dbReference type="ARBA" id="ARBA00012729"/>
    </source>
</evidence>
<dbReference type="Gene3D" id="3.20.20.80">
    <property type="entry name" value="Glycosidases"/>
    <property type="match status" value="1"/>
</dbReference>
<evidence type="ECO:0000256" key="1">
    <source>
        <dbReference type="ARBA" id="ARBA00000822"/>
    </source>
</evidence>
<comment type="catalytic activity">
    <reaction evidence="1">
        <text>Random endo-hydrolysis of N-acetyl-beta-D-glucosaminide (1-&gt;4)-beta-linkages in chitin and chitodextrins.</text>
        <dbReference type="EC" id="3.2.1.14"/>
    </reaction>
</comment>
<dbReference type="GO" id="GO:0008061">
    <property type="term" value="F:chitin binding"/>
    <property type="evidence" value="ECO:0007669"/>
    <property type="project" value="InterPro"/>
</dbReference>
<name>A0A6A6A694_9PLEO</name>
<dbReference type="SMART" id="SM00636">
    <property type="entry name" value="Glyco_18"/>
    <property type="match status" value="1"/>
</dbReference>
<evidence type="ECO:0000256" key="3">
    <source>
        <dbReference type="ARBA" id="ARBA00008682"/>
    </source>
</evidence>
<proteinExistence type="inferred from homology"/>
<dbReference type="AlphaFoldDB" id="A0A6A6A694"/>
<dbReference type="PANTHER" id="PTHR11177">
    <property type="entry name" value="CHITINASE"/>
    <property type="match status" value="1"/>
</dbReference>
<organism evidence="13 14">
    <name type="scientific">Dothidotthia symphoricarpi CBS 119687</name>
    <dbReference type="NCBI Taxonomy" id="1392245"/>
    <lineage>
        <taxon>Eukaryota</taxon>
        <taxon>Fungi</taxon>
        <taxon>Dikarya</taxon>
        <taxon>Ascomycota</taxon>
        <taxon>Pezizomycotina</taxon>
        <taxon>Dothideomycetes</taxon>
        <taxon>Pleosporomycetidae</taxon>
        <taxon>Pleosporales</taxon>
        <taxon>Dothidotthiaceae</taxon>
        <taxon>Dothidotthia</taxon>
    </lineage>
</organism>
<evidence type="ECO:0000256" key="7">
    <source>
        <dbReference type="ARBA" id="ARBA00023024"/>
    </source>
</evidence>
<keyword evidence="7" id="KW-0146">Chitin degradation</keyword>
<dbReference type="InterPro" id="IPR050314">
    <property type="entry name" value="Glycosyl_Hydrlase_18"/>
</dbReference>
<dbReference type="EC" id="3.2.1.14" evidence="4"/>
<evidence type="ECO:0000256" key="9">
    <source>
        <dbReference type="ARBA" id="ARBA00023295"/>
    </source>
</evidence>
<evidence type="ECO:0000256" key="6">
    <source>
        <dbReference type="ARBA" id="ARBA00022801"/>
    </source>
</evidence>
<dbReference type="CDD" id="cd06548">
    <property type="entry name" value="GH18_chitinase"/>
    <property type="match status" value="1"/>
</dbReference>
<evidence type="ECO:0000256" key="11">
    <source>
        <dbReference type="RuleBase" id="RU000489"/>
    </source>
</evidence>
<dbReference type="FunFam" id="3.20.20.80:FF:000075">
    <property type="entry name" value="Sporulation-specific chitinase"/>
    <property type="match status" value="1"/>
</dbReference>
<evidence type="ECO:0000259" key="12">
    <source>
        <dbReference type="PROSITE" id="PS51910"/>
    </source>
</evidence>
<dbReference type="OrthoDB" id="76388at2759"/>
<sequence length="387" mass="43247">MGIFYVNWAIYARQHFVTDLPASKLTKVTYAFANVNATTGNVFLSDEWADVQIKFAGDVATNGTEMFGNMNQLLKLKKQNRNLKTSLSIGGWTYRDNFKTALASNATRWNFVQSSVAMVADLGFDGVNIDWEYPEDKTDAKNLVETVKLLRTALDQYAAKHADGYHFQIDVSAPAGPLKYTVMPIAAMDPYIDEWNLMAFDYMGPGFSNFTGHLSNVYPSTRNPKTTDFNTAQAIKYYKSKVASSRKVILGMLLYGRSFADTNGMGQKFNGSGDGTWEAGTVDYKSLPLNGSVIHTDRETVASWAYNNQTRQLISFDTPEVQALKAKYLKKEKLGGAWWWESSGDRADDKSLVSTVSNALGGTRVLQQNRNCIHYPVSKYDNVRRST</sequence>
<dbReference type="Gene3D" id="3.10.50.10">
    <property type="match status" value="1"/>
</dbReference>
<keyword evidence="14" id="KW-1185">Reference proteome</keyword>
<feature type="domain" description="GH18" evidence="12">
    <location>
        <begin position="1"/>
        <end position="363"/>
    </location>
</feature>
<dbReference type="Proteomes" id="UP000799771">
    <property type="component" value="Unassembled WGS sequence"/>
</dbReference>
<dbReference type="InterPro" id="IPR029070">
    <property type="entry name" value="Chitinase_insertion_sf"/>
</dbReference>
<accession>A0A6A6A694</accession>
<dbReference type="GO" id="GO:0008843">
    <property type="term" value="F:endochitinase activity"/>
    <property type="evidence" value="ECO:0007669"/>
    <property type="project" value="UniProtKB-EC"/>
</dbReference>
<dbReference type="PROSITE" id="PS01095">
    <property type="entry name" value="GH18_1"/>
    <property type="match status" value="1"/>
</dbReference>
<dbReference type="GO" id="GO:0005576">
    <property type="term" value="C:extracellular region"/>
    <property type="evidence" value="ECO:0007669"/>
    <property type="project" value="UniProtKB-SubCell"/>
</dbReference>